<sequence>MKIDFDELKRLLTVFLDSPGPFITPGDTGLTSAEGEQQDKLIFHMLLLVENGLISDSKLRTGDPQAIGLVYTSRGIGYRQVNIRLTQDGHDFANALNQQPVLERIKRELADAPFDLVKDVSKQWLTTFIKDKIGLR</sequence>
<dbReference type="EMBL" id="AAHKWI010000026">
    <property type="protein sequence ID" value="EBX3155519.1"/>
    <property type="molecule type" value="Genomic_DNA"/>
</dbReference>
<evidence type="ECO:0000313" key="1">
    <source>
        <dbReference type="EMBL" id="EBX3155519.1"/>
    </source>
</evidence>
<proteinExistence type="predicted"/>
<reference evidence="1" key="1">
    <citation type="submission" date="2018-07" db="EMBL/GenBank/DDBJ databases">
        <authorList>
            <person name="Ashton P.M."/>
            <person name="Dallman T."/>
            <person name="Nair S."/>
            <person name="De Pinna E."/>
            <person name="Peters T."/>
            <person name="Grant K."/>
        </authorList>
    </citation>
    <scope>NUCLEOTIDE SEQUENCE</scope>
    <source>
        <strain evidence="1">136562</strain>
    </source>
</reference>
<organism evidence="1">
    <name type="scientific">Salmonella newport</name>
    <dbReference type="NCBI Taxonomy" id="108619"/>
    <lineage>
        <taxon>Bacteria</taxon>
        <taxon>Pseudomonadati</taxon>
        <taxon>Pseudomonadota</taxon>
        <taxon>Gammaproteobacteria</taxon>
        <taxon>Enterobacterales</taxon>
        <taxon>Enterobacteriaceae</taxon>
        <taxon>Salmonella</taxon>
    </lineage>
</organism>
<protein>
    <submittedName>
        <fullName evidence="1">DUF2513 domain-containing protein</fullName>
    </submittedName>
</protein>
<gene>
    <name evidence="1" type="ORF">DRT54_15890</name>
</gene>
<comment type="caution">
    <text evidence="1">The sequence shown here is derived from an EMBL/GenBank/DDBJ whole genome shotgun (WGS) entry which is preliminary data.</text>
</comment>
<accession>A0A3X9ZSQ5</accession>
<name>A0A3X9ZSQ5_SALNE</name>
<dbReference type="AlphaFoldDB" id="A0A3X9ZSQ5"/>